<dbReference type="OrthoDB" id="8062037at2759"/>
<keyword evidence="4" id="KW-0479">Metal-binding</keyword>
<protein>
    <recommendedName>
        <fullName evidence="2">RING-type E3 ubiquitin transferase</fullName>
        <ecNumber evidence="2">2.3.2.27</ecNumber>
    </recommendedName>
</protein>
<keyword evidence="9" id="KW-1185">Reference proteome</keyword>
<sequence length="504" mass="55380">MEQRNMPCFSQTIDLEMVQRDQSHLHPDHCIVLGGTTNFQHVDIQTISVPGNTLNIDARHMPECYDNSSFYRMPQFHGVQCHPPHHGPNLDLGMATQSNLYVPYMTLPGISMSQASCDRLPASNNYGVAGVPADLYGRNGHLMDGTTGAYKRKNAEGNAVNFQYSNASASSSSSIVASNTSNIDRVGPTDAQSFTLPQFRVNDYPSIREAGSRRSIRNRIGANGSIPVLPHSQNQPILGNYMGQCFQPGASPWLNQQLSNTFADAGAAAWTQNPGIPYMHGNNVNGGSMESGSIHPQPYHEPASNISDESFLHPSPGNFHHQNYHQLSLPIQGIRSHSVNVNSHIPGPSFRVPTSYASQSNIVSSQDGLDIGLGHPGSVPSSGLRIYRPHLEGIIPETTPRRRNLPQLRVVPTDGIALLEFPDHYEVENYIDHHREMRLDIEDMSYEELLALGERIGSVSTGLSEEIIRSQLKIKTYISSPISINLVEEACTDQEPESCIICQV</sequence>
<evidence type="ECO:0000256" key="2">
    <source>
        <dbReference type="ARBA" id="ARBA00012483"/>
    </source>
</evidence>
<keyword evidence="5" id="KW-0863">Zinc-finger</keyword>
<dbReference type="PANTHER" id="PTHR22937:SF222">
    <property type="entry name" value="RING-TYPE E3 UBIQUITIN TRANSFERASE"/>
    <property type="match status" value="1"/>
</dbReference>
<gene>
    <name evidence="8" type="ORF">Tsubulata_047530</name>
</gene>
<dbReference type="GO" id="GO:0061630">
    <property type="term" value="F:ubiquitin protein ligase activity"/>
    <property type="evidence" value="ECO:0007669"/>
    <property type="project" value="UniProtKB-EC"/>
</dbReference>
<dbReference type="AlphaFoldDB" id="A0A9Q0FU07"/>
<evidence type="ECO:0000256" key="5">
    <source>
        <dbReference type="ARBA" id="ARBA00022771"/>
    </source>
</evidence>
<dbReference type="GO" id="GO:0008270">
    <property type="term" value="F:zinc ion binding"/>
    <property type="evidence" value="ECO:0007669"/>
    <property type="project" value="UniProtKB-KW"/>
</dbReference>
<evidence type="ECO:0000256" key="7">
    <source>
        <dbReference type="ARBA" id="ARBA00022833"/>
    </source>
</evidence>
<feature type="non-terminal residue" evidence="8">
    <location>
        <position position="504"/>
    </location>
</feature>
<reference evidence="8" key="1">
    <citation type="submission" date="2022-02" db="EMBL/GenBank/DDBJ databases">
        <authorList>
            <person name="Henning P.M."/>
            <person name="McCubbin A.G."/>
            <person name="Shore J.S."/>
        </authorList>
    </citation>
    <scope>NUCLEOTIDE SEQUENCE</scope>
    <source>
        <strain evidence="8">F60SS</strain>
        <tissue evidence="8">Leaves</tissue>
    </source>
</reference>
<evidence type="ECO:0000313" key="8">
    <source>
        <dbReference type="EMBL" id="KAJ4837518.1"/>
    </source>
</evidence>
<dbReference type="EMBL" id="JAKUCV010003819">
    <property type="protein sequence ID" value="KAJ4837518.1"/>
    <property type="molecule type" value="Genomic_DNA"/>
</dbReference>
<evidence type="ECO:0000313" key="9">
    <source>
        <dbReference type="Proteomes" id="UP001141552"/>
    </source>
</evidence>
<dbReference type="PANTHER" id="PTHR22937">
    <property type="entry name" value="E3 UBIQUITIN-PROTEIN LIGASE RNF165"/>
    <property type="match status" value="1"/>
</dbReference>
<dbReference type="EC" id="2.3.2.27" evidence="2"/>
<name>A0A9Q0FU07_9ROSI</name>
<evidence type="ECO:0000256" key="4">
    <source>
        <dbReference type="ARBA" id="ARBA00022723"/>
    </source>
</evidence>
<keyword evidence="6" id="KW-0833">Ubl conjugation pathway</keyword>
<reference evidence="8" key="2">
    <citation type="journal article" date="2023" name="Plants (Basel)">
        <title>Annotation of the Turnera subulata (Passifloraceae) Draft Genome Reveals the S-Locus Evolved after the Divergence of Turneroideae from Passifloroideae in a Stepwise Manner.</title>
        <authorList>
            <person name="Henning P.M."/>
            <person name="Roalson E.H."/>
            <person name="Mir W."/>
            <person name="McCubbin A.G."/>
            <person name="Shore J.S."/>
        </authorList>
    </citation>
    <scope>NUCLEOTIDE SEQUENCE</scope>
    <source>
        <strain evidence="8">F60SS</strain>
    </source>
</reference>
<dbReference type="InterPro" id="IPR045191">
    <property type="entry name" value="MBR1/2-like"/>
</dbReference>
<comment type="catalytic activity">
    <reaction evidence="1">
        <text>S-ubiquitinyl-[E2 ubiquitin-conjugating enzyme]-L-cysteine + [acceptor protein]-L-lysine = [E2 ubiquitin-conjugating enzyme]-L-cysteine + N(6)-ubiquitinyl-[acceptor protein]-L-lysine.</text>
        <dbReference type="EC" id="2.3.2.27"/>
    </reaction>
</comment>
<dbReference type="GO" id="GO:0005634">
    <property type="term" value="C:nucleus"/>
    <property type="evidence" value="ECO:0007669"/>
    <property type="project" value="TreeGrafter"/>
</dbReference>
<keyword evidence="7" id="KW-0862">Zinc</keyword>
<evidence type="ECO:0000256" key="1">
    <source>
        <dbReference type="ARBA" id="ARBA00000900"/>
    </source>
</evidence>
<evidence type="ECO:0000256" key="3">
    <source>
        <dbReference type="ARBA" id="ARBA00022679"/>
    </source>
</evidence>
<comment type="caution">
    <text evidence="8">The sequence shown here is derived from an EMBL/GenBank/DDBJ whole genome shotgun (WGS) entry which is preliminary data.</text>
</comment>
<proteinExistence type="predicted"/>
<keyword evidence="3" id="KW-0808">Transferase</keyword>
<accession>A0A9Q0FU07</accession>
<dbReference type="Proteomes" id="UP001141552">
    <property type="component" value="Unassembled WGS sequence"/>
</dbReference>
<evidence type="ECO:0000256" key="6">
    <source>
        <dbReference type="ARBA" id="ARBA00022786"/>
    </source>
</evidence>
<organism evidence="8 9">
    <name type="scientific">Turnera subulata</name>
    <dbReference type="NCBI Taxonomy" id="218843"/>
    <lineage>
        <taxon>Eukaryota</taxon>
        <taxon>Viridiplantae</taxon>
        <taxon>Streptophyta</taxon>
        <taxon>Embryophyta</taxon>
        <taxon>Tracheophyta</taxon>
        <taxon>Spermatophyta</taxon>
        <taxon>Magnoliopsida</taxon>
        <taxon>eudicotyledons</taxon>
        <taxon>Gunneridae</taxon>
        <taxon>Pentapetalae</taxon>
        <taxon>rosids</taxon>
        <taxon>fabids</taxon>
        <taxon>Malpighiales</taxon>
        <taxon>Passifloraceae</taxon>
        <taxon>Turnera</taxon>
    </lineage>
</organism>